<comment type="caution">
    <text evidence="1">The sequence shown here is derived from an EMBL/GenBank/DDBJ whole genome shotgun (WGS) entry which is preliminary data.</text>
</comment>
<name>A0A2N9Y063_9NEIS</name>
<dbReference type="OrthoDB" id="9008236at2"/>
<dbReference type="Proteomes" id="UP000229434">
    <property type="component" value="Unassembled WGS sequence"/>
</dbReference>
<evidence type="ECO:0000313" key="2">
    <source>
        <dbReference type="Proteomes" id="UP000229434"/>
    </source>
</evidence>
<reference evidence="1 2" key="1">
    <citation type="journal article" date="2017" name="MBio">
        <title>Type VI secretion-mediated competition in the bee gut microbiome.</title>
        <authorList>
            <person name="Steele M.I."/>
            <person name="Kwong W.K."/>
            <person name="Powell J.E."/>
            <person name="Whiteley M."/>
            <person name="Moran N.A."/>
        </authorList>
    </citation>
    <scope>NUCLEOTIDE SEQUENCE [LARGE SCALE GENOMIC DNA]</scope>
    <source>
        <strain evidence="1 2">Nev3CBA3</strain>
    </source>
</reference>
<accession>A0A2N9Y063</accession>
<gene>
    <name evidence="1" type="ORF">BHC49_02640</name>
</gene>
<dbReference type="EMBL" id="MEIS01000061">
    <property type="protein sequence ID" value="PIT58139.1"/>
    <property type="molecule type" value="Genomic_DNA"/>
</dbReference>
<dbReference type="RefSeq" id="WP_100100310.1">
    <property type="nucleotide sequence ID" value="NZ_MDUZ01000089.1"/>
</dbReference>
<proteinExistence type="predicted"/>
<organism evidence="1 2">
    <name type="scientific">Snodgrassella alvi</name>
    <dbReference type="NCBI Taxonomy" id="1196083"/>
    <lineage>
        <taxon>Bacteria</taxon>
        <taxon>Pseudomonadati</taxon>
        <taxon>Pseudomonadota</taxon>
        <taxon>Betaproteobacteria</taxon>
        <taxon>Neisseriales</taxon>
        <taxon>Neisseriaceae</taxon>
        <taxon>Snodgrassella</taxon>
    </lineage>
</organism>
<evidence type="ECO:0000313" key="1">
    <source>
        <dbReference type="EMBL" id="PIT58139.1"/>
    </source>
</evidence>
<dbReference type="AlphaFoldDB" id="A0A2N9Y063"/>
<protein>
    <submittedName>
        <fullName evidence="1">Uncharacterized protein</fullName>
    </submittedName>
</protein>
<sequence length="73" mass="8641">MIENQTIAQNISDLLLKITRELDESLLQVKEKCSENEFIAYRKVIAQIMSIIYWDALKYIYIKHPSLKPKELD</sequence>